<organism evidence="4 7">
    <name type="scientific">Streptomyces radicis</name>
    <dbReference type="NCBI Taxonomy" id="1750517"/>
    <lineage>
        <taxon>Bacteria</taxon>
        <taxon>Bacillati</taxon>
        <taxon>Actinomycetota</taxon>
        <taxon>Actinomycetes</taxon>
        <taxon>Kitasatosporales</taxon>
        <taxon>Streptomycetaceae</taxon>
        <taxon>Streptomyces</taxon>
    </lineage>
</organism>
<evidence type="ECO:0000256" key="1">
    <source>
        <dbReference type="SAM" id="SignalP"/>
    </source>
</evidence>
<dbReference type="InterPro" id="IPR048503">
    <property type="entry name" value="NamZ_C"/>
</dbReference>
<keyword evidence="1" id="KW-0732">Signal</keyword>
<dbReference type="PANTHER" id="PTHR42915:SF1">
    <property type="entry name" value="PEPTIDOGLYCAN BETA-N-ACETYLMURAMIDASE NAMZ"/>
    <property type="match status" value="1"/>
</dbReference>
<evidence type="ECO:0000313" key="5">
    <source>
        <dbReference type="EMBL" id="RKN27703.1"/>
    </source>
</evidence>
<accession>A0A3A9WH28</accession>
<feature type="domain" description="Peptidoglycan beta-N-acetylmuramidase NamZ N-terminal" evidence="2">
    <location>
        <begin position="67"/>
        <end position="275"/>
    </location>
</feature>
<protein>
    <submittedName>
        <fullName evidence="4">DUF1343 domain-containing protein</fullName>
    </submittedName>
</protein>
<evidence type="ECO:0000259" key="3">
    <source>
        <dbReference type="Pfam" id="PF20732"/>
    </source>
</evidence>
<dbReference type="PANTHER" id="PTHR42915">
    <property type="entry name" value="HYPOTHETICAL 460 KDA PROTEIN IN FEUA-SIGW INTERGENIC REGION [PRECURSOR]"/>
    <property type="match status" value="1"/>
</dbReference>
<dbReference type="InterPro" id="IPR006311">
    <property type="entry name" value="TAT_signal"/>
</dbReference>
<dbReference type="Pfam" id="PF07075">
    <property type="entry name" value="NamZ_N"/>
    <property type="match status" value="1"/>
</dbReference>
<reference evidence="6 7" key="1">
    <citation type="submission" date="2018-09" db="EMBL/GenBank/DDBJ databases">
        <title>Streptomyces sp. nov. DS1-2, an endophytic actinomycete isolated from roots of Dendrobium scabrilingue.</title>
        <authorList>
            <person name="Kuncharoen N."/>
            <person name="Kudo T."/>
            <person name="Ohkuma M."/>
            <person name="Yuki M."/>
            <person name="Tanasupawat S."/>
        </authorList>
    </citation>
    <scope>NUCLEOTIDE SEQUENCE [LARGE SCALE GENOMIC DNA]</scope>
    <source>
        <strain evidence="4 7">AZ1-7</strain>
        <strain evidence="5 6">DS1-2</strain>
    </source>
</reference>
<dbReference type="Pfam" id="PF20732">
    <property type="entry name" value="NamZ_C"/>
    <property type="match status" value="1"/>
</dbReference>
<evidence type="ECO:0000313" key="4">
    <source>
        <dbReference type="EMBL" id="RKN12531.1"/>
    </source>
</evidence>
<feature type="domain" description="Peptidoglycan beta-N-acetylmuramidase NamZ C-terminal" evidence="3">
    <location>
        <begin position="280"/>
        <end position="434"/>
    </location>
</feature>
<evidence type="ECO:0000313" key="7">
    <source>
        <dbReference type="Proteomes" id="UP000275024"/>
    </source>
</evidence>
<dbReference type="EMBL" id="RBDY01000001">
    <property type="protein sequence ID" value="RKN27703.1"/>
    <property type="molecule type" value="Genomic_DNA"/>
</dbReference>
<dbReference type="EMBL" id="RBDX01000001">
    <property type="protein sequence ID" value="RKN12531.1"/>
    <property type="molecule type" value="Genomic_DNA"/>
</dbReference>
<dbReference type="AlphaFoldDB" id="A0A3A9WH28"/>
<dbReference type="PROSITE" id="PS51318">
    <property type="entry name" value="TAT"/>
    <property type="match status" value="1"/>
</dbReference>
<keyword evidence="6" id="KW-1185">Reference proteome</keyword>
<dbReference type="Gene3D" id="3.40.50.12170">
    <property type="entry name" value="Uncharacterised protein PF07075, DUF1343"/>
    <property type="match status" value="1"/>
</dbReference>
<dbReference type="InterPro" id="IPR008302">
    <property type="entry name" value="NamZ"/>
</dbReference>
<sequence>MRQPPRQPPRHLLRRRHLLAAAPAALAASAAPAAAAPARPARPGRRVTTGFDALRADGYASLAGQRVGVISNPTGVDRDLDHVVDVMVADGRVDLVAVLGPEHGFRGTSQAGEGEDFFIDAKTGLPVYNAYNDAATMEELFAELALDTVVFDIQDVGARFYTYIWTMYLALEAAARLGLRFVVLDRPNPLSGAEATGPVLHPEHASFVGLKPIAQRHGMTIGELAGLFNAVFVPEATGGRAAELRVERLGGWRRSYRYADTGLPWVPPSPNMPTPATADLYVGTCLFEASALSEGRGTTLPFQLLGAPGIDHRWSEALNDRGVPGVRFREAYFNPTFAKWAGETCGGVEVQVTDPEAHDPIAVALTLLTEQWRLFPEHRWRSQDGGTAYWLDKLSGNRAVRLAIEDGADADELPALWEDDLAAFRRLRRDHLIYR</sequence>
<dbReference type="OrthoDB" id="9801061at2"/>
<dbReference type="InterPro" id="IPR048502">
    <property type="entry name" value="NamZ_N"/>
</dbReference>
<dbReference type="RefSeq" id="WP_120695062.1">
    <property type="nucleotide sequence ID" value="NZ_RBDX01000001.1"/>
</dbReference>
<comment type="caution">
    <text evidence="4">The sequence shown here is derived from an EMBL/GenBank/DDBJ whole genome shotgun (WGS) entry which is preliminary data.</text>
</comment>
<gene>
    <name evidence="5" type="ORF">D7318_02115</name>
    <name evidence="4" type="ORF">D7319_00780</name>
</gene>
<name>A0A3A9WH28_9ACTN</name>
<dbReference type="Gene3D" id="3.90.1150.140">
    <property type="match status" value="1"/>
</dbReference>
<dbReference type="PIRSF" id="PIRSF016719">
    <property type="entry name" value="UCP016719"/>
    <property type="match status" value="1"/>
</dbReference>
<feature type="chain" id="PRO_5017191598" evidence="1">
    <location>
        <begin position="36"/>
        <end position="435"/>
    </location>
</feature>
<feature type="signal peptide" evidence="1">
    <location>
        <begin position="1"/>
        <end position="35"/>
    </location>
</feature>
<evidence type="ECO:0000259" key="2">
    <source>
        <dbReference type="Pfam" id="PF07075"/>
    </source>
</evidence>
<proteinExistence type="predicted"/>
<dbReference type="Proteomes" id="UP000275024">
    <property type="component" value="Unassembled WGS sequence"/>
</dbReference>
<evidence type="ECO:0000313" key="6">
    <source>
        <dbReference type="Proteomes" id="UP000268652"/>
    </source>
</evidence>
<dbReference type="Proteomes" id="UP000268652">
    <property type="component" value="Unassembled WGS sequence"/>
</dbReference>
<dbReference type="GO" id="GO:0033922">
    <property type="term" value="F:peptidoglycan beta-N-acetylmuramidase activity"/>
    <property type="evidence" value="ECO:0007669"/>
    <property type="project" value="InterPro"/>
</dbReference>